<keyword evidence="1" id="KW-0472">Membrane</keyword>
<evidence type="ECO:0000313" key="2">
    <source>
        <dbReference type="EMBL" id="CAB4742079.1"/>
    </source>
</evidence>
<name>A0A6J6T6W8_9ZZZZ</name>
<feature type="transmembrane region" description="Helical" evidence="1">
    <location>
        <begin position="24"/>
        <end position="44"/>
    </location>
</feature>
<keyword evidence="1" id="KW-0812">Transmembrane</keyword>
<organism evidence="2">
    <name type="scientific">freshwater metagenome</name>
    <dbReference type="NCBI Taxonomy" id="449393"/>
    <lineage>
        <taxon>unclassified sequences</taxon>
        <taxon>metagenomes</taxon>
        <taxon>ecological metagenomes</taxon>
    </lineage>
</organism>
<sequence>MSSDVDARVEDAPTGTPTAHRVSLWLLGAVLALGLLTVALVGLLREQMVLNWAEGHRQAREIVAQRGLDYLMDERPIAVPQFFAVSAVLYLTVASLVGVLAMFYANGHHWARVCLTVLLVMTVIATGSGLRVEPPLTFSVLSVLGIVLVVALLVAMWHPRTTDHLRATRARVDSGAV</sequence>
<dbReference type="AlphaFoldDB" id="A0A6J6T6W8"/>
<gene>
    <name evidence="2" type="ORF">UFOPK2761_01384</name>
</gene>
<dbReference type="EMBL" id="CAEZYQ010000009">
    <property type="protein sequence ID" value="CAB4742079.1"/>
    <property type="molecule type" value="Genomic_DNA"/>
</dbReference>
<feature type="transmembrane region" description="Helical" evidence="1">
    <location>
        <begin position="110"/>
        <end position="130"/>
    </location>
</feature>
<reference evidence="2" key="1">
    <citation type="submission" date="2020-05" db="EMBL/GenBank/DDBJ databases">
        <authorList>
            <person name="Chiriac C."/>
            <person name="Salcher M."/>
            <person name="Ghai R."/>
            <person name="Kavagutti S V."/>
        </authorList>
    </citation>
    <scope>NUCLEOTIDE SEQUENCE</scope>
</reference>
<accession>A0A6J6T6W8</accession>
<feature type="transmembrane region" description="Helical" evidence="1">
    <location>
        <begin position="82"/>
        <end position="103"/>
    </location>
</feature>
<keyword evidence="1" id="KW-1133">Transmembrane helix</keyword>
<evidence type="ECO:0000256" key="1">
    <source>
        <dbReference type="SAM" id="Phobius"/>
    </source>
</evidence>
<protein>
    <submittedName>
        <fullName evidence="2">Unannotated protein</fullName>
    </submittedName>
</protein>
<feature type="transmembrane region" description="Helical" evidence="1">
    <location>
        <begin position="136"/>
        <end position="157"/>
    </location>
</feature>
<proteinExistence type="predicted"/>